<sequence>MFANRLAGQQSQTPETSGKVQGNIDLPSVEENQIREYLNKLDICKAMALVGYVLRELTDIGRARSLLFAENYRLVSLMLTPWKVMEQIILEAVSKPVKDKKLVGSSQHGFTKGKSCLTNHKAFDTVSHIILIDKPMKCRPGKWTVRWTENWLKCQAERVVISSMSSSWRQVTGNVPQGWIRGPELLCIFTNDLHDRAECTFSKFADDAKLAEGLTHQRVVLPFREASTGWRNGLTGSL</sequence>
<reference evidence="3 4" key="1">
    <citation type="journal article" date="2023" name="J. Hered.">
        <title>Chromosome-level genome of the wood stork (Mycteria americana) provides insight into avian chromosome evolution.</title>
        <authorList>
            <person name="Flamio R. Jr."/>
            <person name="Ramstad K.M."/>
        </authorList>
    </citation>
    <scope>NUCLEOTIDE SEQUENCE [LARGE SCALE GENOMIC DNA]</scope>
    <source>
        <strain evidence="3">JAX WOST 10</strain>
    </source>
</reference>
<dbReference type="AlphaFoldDB" id="A0AAN7S7B4"/>
<organism evidence="3 4">
    <name type="scientific">Mycteria americana</name>
    <name type="common">Wood stork</name>
    <dbReference type="NCBI Taxonomy" id="33587"/>
    <lineage>
        <taxon>Eukaryota</taxon>
        <taxon>Metazoa</taxon>
        <taxon>Chordata</taxon>
        <taxon>Craniata</taxon>
        <taxon>Vertebrata</taxon>
        <taxon>Euteleostomi</taxon>
        <taxon>Archelosauria</taxon>
        <taxon>Archosauria</taxon>
        <taxon>Dinosauria</taxon>
        <taxon>Saurischia</taxon>
        <taxon>Theropoda</taxon>
        <taxon>Coelurosauria</taxon>
        <taxon>Aves</taxon>
        <taxon>Neognathae</taxon>
        <taxon>Neoaves</taxon>
        <taxon>Aequornithes</taxon>
        <taxon>Ciconiiformes</taxon>
        <taxon>Ciconiidae</taxon>
        <taxon>Mycteria</taxon>
    </lineage>
</organism>
<feature type="region of interest" description="Disordered" evidence="1">
    <location>
        <begin position="1"/>
        <end position="24"/>
    </location>
</feature>
<accession>A0AAN7S7B4</accession>
<keyword evidence="4" id="KW-1185">Reference proteome</keyword>
<dbReference type="PANTHER" id="PTHR33332">
    <property type="entry name" value="REVERSE TRANSCRIPTASE DOMAIN-CONTAINING PROTEIN"/>
    <property type="match status" value="1"/>
</dbReference>
<gene>
    <name evidence="3" type="ORF">QYF61_014923</name>
</gene>
<evidence type="ECO:0000313" key="4">
    <source>
        <dbReference type="Proteomes" id="UP001333110"/>
    </source>
</evidence>
<evidence type="ECO:0000259" key="2">
    <source>
        <dbReference type="Pfam" id="PF00078"/>
    </source>
</evidence>
<evidence type="ECO:0000256" key="1">
    <source>
        <dbReference type="SAM" id="MobiDB-lite"/>
    </source>
</evidence>
<dbReference type="Proteomes" id="UP001333110">
    <property type="component" value="Unassembled WGS sequence"/>
</dbReference>
<protein>
    <recommendedName>
        <fullName evidence="2">Reverse transcriptase domain-containing protein</fullName>
    </recommendedName>
</protein>
<feature type="compositionally biased region" description="Polar residues" evidence="1">
    <location>
        <begin position="7"/>
        <end position="20"/>
    </location>
</feature>
<proteinExistence type="predicted"/>
<comment type="caution">
    <text evidence="3">The sequence shown here is derived from an EMBL/GenBank/DDBJ whole genome shotgun (WGS) entry which is preliminary data.</text>
</comment>
<dbReference type="InterPro" id="IPR000477">
    <property type="entry name" value="RT_dom"/>
</dbReference>
<feature type="domain" description="Reverse transcriptase" evidence="2">
    <location>
        <begin position="70"/>
        <end position="208"/>
    </location>
</feature>
<dbReference type="EMBL" id="JAUNZN010000001">
    <property type="protein sequence ID" value="KAK4831035.1"/>
    <property type="molecule type" value="Genomic_DNA"/>
</dbReference>
<dbReference type="Pfam" id="PF00078">
    <property type="entry name" value="RVT_1"/>
    <property type="match status" value="1"/>
</dbReference>
<name>A0AAN7S7B4_MYCAM</name>
<evidence type="ECO:0000313" key="3">
    <source>
        <dbReference type="EMBL" id="KAK4831035.1"/>
    </source>
</evidence>